<dbReference type="RefSeq" id="XP_053027128.1">
    <property type="nucleotide sequence ID" value="XM_053163175.1"/>
</dbReference>
<dbReference type="EMBL" id="CP110434">
    <property type="protein sequence ID" value="WAQ91573.1"/>
    <property type="molecule type" value="Genomic_DNA"/>
</dbReference>
<dbReference type="InterPro" id="IPR023302">
    <property type="entry name" value="Pept_S9A_N"/>
</dbReference>
<dbReference type="GeneID" id="77804070"/>
<name>A0ABY7D4P6_9BASI</name>
<keyword evidence="4" id="KW-1185">Reference proteome</keyword>
<dbReference type="Pfam" id="PF02897">
    <property type="entry name" value="Peptidase_S9_N"/>
    <property type="match status" value="1"/>
</dbReference>
<evidence type="ECO:0000313" key="3">
    <source>
        <dbReference type="EMBL" id="WAQ91573.1"/>
    </source>
</evidence>
<feature type="domain" description="Peptidase S9A N-terminal" evidence="2">
    <location>
        <begin position="5"/>
        <end position="76"/>
    </location>
</feature>
<evidence type="ECO:0000259" key="2">
    <source>
        <dbReference type="Pfam" id="PF02897"/>
    </source>
</evidence>
<accession>A0ABY7D4P6</accession>
<gene>
    <name evidence="3" type="ORF">PtA15_14A457</name>
</gene>
<dbReference type="SUPFAM" id="SSF50993">
    <property type="entry name" value="Peptidase/esterase 'gauge' domain"/>
    <property type="match status" value="1"/>
</dbReference>
<proteinExistence type="predicted"/>
<reference evidence="3" key="1">
    <citation type="submission" date="2022-10" db="EMBL/GenBank/DDBJ databases">
        <title>Puccinia triticina Genome sequencing and assembly.</title>
        <authorList>
            <person name="Li C."/>
        </authorList>
    </citation>
    <scope>NUCLEOTIDE SEQUENCE</scope>
    <source>
        <strain evidence="3">Pt15</strain>
    </source>
</reference>
<dbReference type="Gene3D" id="2.130.10.120">
    <property type="entry name" value="Prolyl oligopeptidase, N-terminal domain"/>
    <property type="match status" value="1"/>
</dbReference>
<evidence type="ECO:0000256" key="1">
    <source>
        <dbReference type="SAM" id="MobiDB-lite"/>
    </source>
</evidence>
<organism evidence="3 4">
    <name type="scientific">Puccinia triticina</name>
    <dbReference type="NCBI Taxonomy" id="208348"/>
    <lineage>
        <taxon>Eukaryota</taxon>
        <taxon>Fungi</taxon>
        <taxon>Dikarya</taxon>
        <taxon>Basidiomycota</taxon>
        <taxon>Pucciniomycotina</taxon>
        <taxon>Pucciniomycetes</taxon>
        <taxon>Pucciniales</taxon>
        <taxon>Pucciniaceae</taxon>
        <taxon>Puccinia</taxon>
    </lineage>
</organism>
<feature type="compositionally biased region" description="Basic and acidic residues" evidence="1">
    <location>
        <begin position="73"/>
        <end position="83"/>
    </location>
</feature>
<protein>
    <recommendedName>
        <fullName evidence="2">Peptidase S9A N-terminal domain-containing protein</fullName>
    </recommendedName>
</protein>
<evidence type="ECO:0000313" key="4">
    <source>
        <dbReference type="Proteomes" id="UP001164743"/>
    </source>
</evidence>
<feature type="region of interest" description="Disordered" evidence="1">
    <location>
        <begin position="72"/>
        <end position="108"/>
    </location>
</feature>
<sequence>MPTTAIAFTVISNSGTYMAYGLSRSGSDTYTVYIRHTDCPHTKTAANGGKRGEDPGRMKDIVENVRMTGVNWMRDHSDGDPTLDKTCPTYRGSSGDPMSGGKVTDRLA</sequence>
<dbReference type="Proteomes" id="UP001164743">
    <property type="component" value="Chromosome 14A"/>
</dbReference>